<reference evidence="2" key="1">
    <citation type="submission" date="2021-04" db="EMBL/GenBank/DDBJ databases">
        <title>Sequencing of actinobacteria type strains.</title>
        <authorList>
            <person name="Nguyen G.-S."/>
            <person name="Wentzel A."/>
        </authorList>
    </citation>
    <scope>NUCLEOTIDE SEQUENCE</scope>
    <source>
        <strain evidence="2">DSM 42095</strain>
    </source>
</reference>
<keyword evidence="3" id="KW-1185">Reference proteome</keyword>
<feature type="compositionally biased region" description="Basic and acidic residues" evidence="1">
    <location>
        <begin position="144"/>
        <end position="161"/>
    </location>
</feature>
<dbReference type="InterPro" id="IPR011990">
    <property type="entry name" value="TPR-like_helical_dom_sf"/>
</dbReference>
<dbReference type="Gene3D" id="1.25.40.10">
    <property type="entry name" value="Tetratricopeptide repeat domain"/>
    <property type="match status" value="1"/>
</dbReference>
<evidence type="ECO:0000313" key="2">
    <source>
        <dbReference type="EMBL" id="MBR7675332.1"/>
    </source>
</evidence>
<organism evidence="2 3">
    <name type="scientific">Streptomyces daliensis</name>
    <dbReference type="NCBI Taxonomy" id="299421"/>
    <lineage>
        <taxon>Bacteria</taxon>
        <taxon>Bacillati</taxon>
        <taxon>Actinomycetota</taxon>
        <taxon>Actinomycetes</taxon>
        <taxon>Kitasatosporales</taxon>
        <taxon>Streptomycetaceae</taxon>
        <taxon>Streptomyces</taxon>
    </lineage>
</organism>
<comment type="caution">
    <text evidence="2">The sequence shown here is derived from an EMBL/GenBank/DDBJ whole genome shotgun (WGS) entry which is preliminary data.</text>
</comment>
<dbReference type="AlphaFoldDB" id="A0A8T4IVZ4"/>
<name>A0A8T4IVZ4_9ACTN</name>
<feature type="region of interest" description="Disordered" evidence="1">
    <location>
        <begin position="138"/>
        <end position="164"/>
    </location>
</feature>
<dbReference type="SUPFAM" id="SSF48452">
    <property type="entry name" value="TPR-like"/>
    <property type="match status" value="1"/>
</dbReference>
<dbReference type="EMBL" id="JAGSMN010000466">
    <property type="protein sequence ID" value="MBR7675332.1"/>
    <property type="molecule type" value="Genomic_DNA"/>
</dbReference>
<evidence type="ECO:0000256" key="1">
    <source>
        <dbReference type="SAM" id="MobiDB-lite"/>
    </source>
</evidence>
<protein>
    <recommendedName>
        <fullName evidence="4">Transcriptional regulator</fullName>
    </recommendedName>
</protein>
<dbReference type="Proteomes" id="UP000675554">
    <property type="component" value="Unassembled WGS sequence"/>
</dbReference>
<sequence>MSKVPNRALRQLVDEAGWGAAQVSRAVRRVAAEHDKHSGEFTCDPSTVSRWFGGTQPHPQAATYLLEALSRRLRRPVTAREAGLTRAPAPVLDLSWGSDPLRKLSWLTSAELDAEQRRLLSSGTFSYAALDPSTACAPRLAHRGARETRGDRTAGERERRGAGQAAVEQLDAMTRMYAAAVAQHGGPPVRSSLAAYLAHTATPLLRTWSATEAHPRLMAATAQLVLLLGNTCVDGGDDASAQHYHHTAARLADDADDETTLAIALRTMASHAHDLGHHTPEVLHLAEHATRMARHAPPPARAYTLTQLAVMQAHHDRRSALATFTRAERLYTSTAPSGPFTSYPIGGLHYQRAEMLATIGDSRGATRALLASLGNRASEERLASALTRARLGETLFRLGQLDRALTHWQAFCDLSPALYSARVVHRLHLMRRLLAPHRNHPTAVELLTRAPAFPPSSLVATLPDS</sequence>
<accession>A0A8T4IVZ4</accession>
<gene>
    <name evidence="2" type="ORF">KDA82_20375</name>
</gene>
<evidence type="ECO:0008006" key="4">
    <source>
        <dbReference type="Google" id="ProtNLM"/>
    </source>
</evidence>
<evidence type="ECO:0000313" key="3">
    <source>
        <dbReference type="Proteomes" id="UP000675554"/>
    </source>
</evidence>
<proteinExistence type="predicted"/>